<dbReference type="eggNOG" id="KOG1072">
    <property type="taxonomic scope" value="Eukaryota"/>
</dbReference>
<dbReference type="Gene3D" id="2.120.10.80">
    <property type="entry name" value="Kelch-type beta propeller"/>
    <property type="match status" value="1"/>
</dbReference>
<dbReference type="HOGENOM" id="CLU_1995737_0_0_1"/>
<sequence>MTTEEEMVRSSLKKKQKMMRKSSSESSPKSFLSLPYDVVFNCPSLILPDSVSKILKLDEGIIDPGKKKIFVPIAITEDSVFLYQMRVNRWRICVGLVGGKIYVIGGYSDDEISAEAFDLKSKSWE</sequence>
<proteinExistence type="predicted"/>
<dbReference type="InterPro" id="IPR006652">
    <property type="entry name" value="Kelch_1"/>
</dbReference>
<reference evidence="3" key="1">
    <citation type="journal article" date="2011" name="Nat. Genet.">
        <title>The Arabidopsis lyrata genome sequence and the basis of rapid genome size change.</title>
        <authorList>
            <person name="Hu T.T."/>
            <person name="Pattyn P."/>
            <person name="Bakker E.G."/>
            <person name="Cao J."/>
            <person name="Cheng J.-F."/>
            <person name="Clark R.M."/>
            <person name="Fahlgren N."/>
            <person name="Fawcett J.A."/>
            <person name="Grimwood J."/>
            <person name="Gundlach H."/>
            <person name="Haberer G."/>
            <person name="Hollister J.D."/>
            <person name="Ossowski S."/>
            <person name="Ottilar R.P."/>
            <person name="Salamov A.A."/>
            <person name="Schneeberger K."/>
            <person name="Spannagl M."/>
            <person name="Wang X."/>
            <person name="Yang L."/>
            <person name="Nasrallah M.E."/>
            <person name="Bergelson J."/>
            <person name="Carrington J.C."/>
            <person name="Gaut B.S."/>
            <person name="Schmutz J."/>
            <person name="Mayer K.F.X."/>
            <person name="Van de Peer Y."/>
            <person name="Grigoriev I.V."/>
            <person name="Nordborg M."/>
            <person name="Weigel D."/>
            <person name="Guo Y.-L."/>
        </authorList>
    </citation>
    <scope>NUCLEOTIDE SEQUENCE [LARGE SCALE GENOMIC DNA]</scope>
    <source>
        <strain evidence="3">cv. MN47</strain>
    </source>
</reference>
<dbReference type="InterPro" id="IPR015915">
    <property type="entry name" value="Kelch-typ_b-propeller"/>
</dbReference>
<dbReference type="EMBL" id="GL348716">
    <property type="protein sequence ID" value="EFH58233.1"/>
    <property type="molecule type" value="Genomic_DNA"/>
</dbReference>
<evidence type="ECO:0000256" key="1">
    <source>
        <dbReference type="SAM" id="MobiDB-lite"/>
    </source>
</evidence>
<dbReference type="Pfam" id="PF01344">
    <property type="entry name" value="Kelch_1"/>
    <property type="match status" value="1"/>
</dbReference>
<dbReference type="SUPFAM" id="SSF117281">
    <property type="entry name" value="Kelch motif"/>
    <property type="match status" value="1"/>
</dbReference>
<dbReference type="AlphaFoldDB" id="D7LLP4"/>
<accession>D7LLP4</accession>
<evidence type="ECO:0000313" key="2">
    <source>
        <dbReference type="EMBL" id="EFH58233.1"/>
    </source>
</evidence>
<dbReference type="Proteomes" id="UP000008694">
    <property type="component" value="Unassembled WGS sequence"/>
</dbReference>
<feature type="region of interest" description="Disordered" evidence="1">
    <location>
        <begin position="1"/>
        <end position="30"/>
    </location>
</feature>
<gene>
    <name evidence="2" type="ORF">ARALYDRAFT_670426</name>
</gene>
<keyword evidence="3" id="KW-1185">Reference proteome</keyword>
<dbReference type="Gramene" id="Al_scaffold_0004_3145">
    <property type="protein sequence ID" value="Al_scaffold_0004_3145"/>
    <property type="gene ID" value="Al_scaffold_0004_3145"/>
</dbReference>
<feature type="compositionally biased region" description="Basic residues" evidence="1">
    <location>
        <begin position="11"/>
        <end position="20"/>
    </location>
</feature>
<name>D7LLP4_ARALL</name>
<organism evidence="3">
    <name type="scientific">Arabidopsis lyrata subsp. lyrata</name>
    <name type="common">Lyre-leaved rock-cress</name>
    <dbReference type="NCBI Taxonomy" id="81972"/>
    <lineage>
        <taxon>Eukaryota</taxon>
        <taxon>Viridiplantae</taxon>
        <taxon>Streptophyta</taxon>
        <taxon>Embryophyta</taxon>
        <taxon>Tracheophyta</taxon>
        <taxon>Spermatophyta</taxon>
        <taxon>Magnoliopsida</taxon>
        <taxon>eudicotyledons</taxon>
        <taxon>Gunneridae</taxon>
        <taxon>Pentapetalae</taxon>
        <taxon>rosids</taxon>
        <taxon>malvids</taxon>
        <taxon>Brassicales</taxon>
        <taxon>Brassicaceae</taxon>
        <taxon>Camelineae</taxon>
        <taxon>Arabidopsis</taxon>
    </lineage>
</organism>
<evidence type="ECO:0000313" key="3">
    <source>
        <dbReference type="Proteomes" id="UP000008694"/>
    </source>
</evidence>
<protein>
    <submittedName>
        <fullName evidence="2">Predicted protein</fullName>
    </submittedName>
</protein>